<dbReference type="GO" id="GO:0004805">
    <property type="term" value="F:trehalose-phosphatase activity"/>
    <property type="evidence" value="ECO:0007669"/>
    <property type="project" value="UniProtKB-EC"/>
</dbReference>
<dbReference type="Pfam" id="PF02358">
    <property type="entry name" value="Trehalose_PPase"/>
    <property type="match status" value="1"/>
</dbReference>
<gene>
    <name evidence="9" type="ORF">EPI10_003602</name>
</gene>
<evidence type="ECO:0000256" key="8">
    <source>
        <dbReference type="RuleBase" id="RU361117"/>
    </source>
</evidence>
<dbReference type="EMBL" id="SMMG02000011">
    <property type="protein sequence ID" value="KAA3456855.1"/>
    <property type="molecule type" value="Genomic_DNA"/>
</dbReference>
<keyword evidence="5 8" id="KW-0378">Hydrolase</keyword>
<comment type="similarity">
    <text evidence="4 8">Belongs to the trehalose phosphatase family.</text>
</comment>
<dbReference type="InterPro" id="IPR003337">
    <property type="entry name" value="Trehalose_PPase"/>
</dbReference>
<dbReference type="InterPro" id="IPR006379">
    <property type="entry name" value="HAD-SF_hydro_IIB"/>
</dbReference>
<dbReference type="GO" id="GO:0005992">
    <property type="term" value="P:trehalose biosynthetic process"/>
    <property type="evidence" value="ECO:0007669"/>
    <property type="project" value="UniProtKB-UniPathway"/>
</dbReference>
<evidence type="ECO:0000256" key="2">
    <source>
        <dbReference type="ARBA" id="ARBA00001968"/>
    </source>
</evidence>
<evidence type="ECO:0000256" key="3">
    <source>
        <dbReference type="ARBA" id="ARBA00005199"/>
    </source>
</evidence>
<evidence type="ECO:0000256" key="7">
    <source>
        <dbReference type="ARBA" id="ARBA00025274"/>
    </source>
</evidence>
<protein>
    <recommendedName>
        <fullName evidence="8">Trehalose 6-phosphate phosphatase</fullName>
        <ecNumber evidence="8">3.1.3.12</ecNumber>
    </recommendedName>
</protein>
<sequence>MDLKSNHTALVLADPAPLNKSTLRVSSGLLPYSGATFSQNLFLTVPTMKAGILDIRTSNCLDSMESSSPPDKKSRDFNNDLESTDTDVAYRAWLVVDFLCLSDFIFDTIRGVINLLLRTLSFALQLKYPSALASFDLITNPAKGKRIALFLDYDGTLSPIVDNPDCAFMSNDMRAAVKNVAEFFPTAIISGRSRDKVYEFVGLTELNYAGSHGMDIMGPVRQSFDDHSNCIRSTDNQGKEVNLFQPASEFLPMIYENSRPSQVFNSLANNTKDIRGAKVENNKFCVSVHYRNVDEKDWTVVAQRVHDVIRNYPRLRLTHGRKVLEVRPVINWDKGKAVTFLLESLELSNCEDVLPIYVGDDQTDEDAFKVLREGNCGYGILVSSLPKESNAFFSLKDPQEVMEFLKSLVVWKKTSTL</sequence>
<evidence type="ECO:0000313" key="10">
    <source>
        <dbReference type="Proteomes" id="UP000325315"/>
    </source>
</evidence>
<reference evidence="10" key="1">
    <citation type="journal article" date="2019" name="Plant Biotechnol. J.">
        <title>Genome sequencing of the Australian wild diploid species Gossypium australe highlights disease resistance and delayed gland morphogenesis.</title>
        <authorList>
            <person name="Cai Y."/>
            <person name="Cai X."/>
            <person name="Wang Q."/>
            <person name="Wang P."/>
            <person name="Zhang Y."/>
            <person name="Cai C."/>
            <person name="Xu Y."/>
            <person name="Wang K."/>
            <person name="Zhou Z."/>
            <person name="Wang C."/>
            <person name="Geng S."/>
            <person name="Li B."/>
            <person name="Dong Q."/>
            <person name="Hou Y."/>
            <person name="Wang H."/>
            <person name="Ai P."/>
            <person name="Liu Z."/>
            <person name="Yi F."/>
            <person name="Sun M."/>
            <person name="An G."/>
            <person name="Cheng J."/>
            <person name="Zhang Y."/>
            <person name="Shi Q."/>
            <person name="Xie Y."/>
            <person name="Shi X."/>
            <person name="Chang Y."/>
            <person name="Huang F."/>
            <person name="Chen Y."/>
            <person name="Hong S."/>
            <person name="Mi L."/>
            <person name="Sun Q."/>
            <person name="Zhang L."/>
            <person name="Zhou B."/>
            <person name="Peng R."/>
            <person name="Zhang X."/>
            <person name="Liu F."/>
        </authorList>
    </citation>
    <scope>NUCLEOTIDE SEQUENCE [LARGE SCALE GENOMIC DNA]</scope>
    <source>
        <strain evidence="10">cv. PA1801</strain>
    </source>
</reference>
<evidence type="ECO:0000256" key="1">
    <source>
        <dbReference type="ARBA" id="ARBA00000500"/>
    </source>
</evidence>
<dbReference type="EC" id="3.1.3.12" evidence="8"/>
<dbReference type="PANTHER" id="PTHR43768">
    <property type="entry name" value="TREHALOSE 6-PHOSPHATE PHOSPHATASE"/>
    <property type="match status" value="1"/>
</dbReference>
<dbReference type="OrthoDB" id="411251at2759"/>
<dbReference type="AlphaFoldDB" id="A0A5B6UT76"/>
<dbReference type="Gene3D" id="3.40.50.1000">
    <property type="entry name" value="HAD superfamily/HAD-like"/>
    <property type="match status" value="2"/>
</dbReference>
<dbReference type="NCBIfam" id="TIGR00685">
    <property type="entry name" value="T6PP"/>
    <property type="match status" value="1"/>
</dbReference>
<comment type="caution">
    <text evidence="9">The sequence shown here is derived from an EMBL/GenBank/DDBJ whole genome shotgun (WGS) entry which is preliminary data.</text>
</comment>
<dbReference type="SUPFAM" id="SSF56784">
    <property type="entry name" value="HAD-like"/>
    <property type="match status" value="1"/>
</dbReference>
<evidence type="ECO:0000256" key="5">
    <source>
        <dbReference type="ARBA" id="ARBA00022801"/>
    </source>
</evidence>
<evidence type="ECO:0000256" key="6">
    <source>
        <dbReference type="ARBA" id="ARBA00023016"/>
    </source>
</evidence>
<comment type="function">
    <text evidence="7">Removes the phosphate from trehalose 6-phosphate to produce free trehalose. Trehalose accumulation in plant may improve abiotic stress tolerance.</text>
</comment>
<dbReference type="UniPathway" id="UPA00299"/>
<dbReference type="FunFam" id="3.40.50.1000:FF:000073">
    <property type="entry name" value="Trehalose 6-phosphate phosphatase"/>
    <property type="match status" value="1"/>
</dbReference>
<proteinExistence type="inferred from homology"/>
<keyword evidence="10" id="KW-1185">Reference proteome</keyword>
<name>A0A5B6UT76_9ROSI</name>
<dbReference type="CDD" id="cd01627">
    <property type="entry name" value="HAD_TPP"/>
    <property type="match status" value="1"/>
</dbReference>
<evidence type="ECO:0000256" key="4">
    <source>
        <dbReference type="ARBA" id="ARBA00008770"/>
    </source>
</evidence>
<comment type="catalytic activity">
    <reaction evidence="1 8">
        <text>alpha,alpha-trehalose 6-phosphate + H2O = alpha,alpha-trehalose + phosphate</text>
        <dbReference type="Rhea" id="RHEA:23420"/>
        <dbReference type="ChEBI" id="CHEBI:15377"/>
        <dbReference type="ChEBI" id="CHEBI:16551"/>
        <dbReference type="ChEBI" id="CHEBI:43474"/>
        <dbReference type="ChEBI" id="CHEBI:58429"/>
        <dbReference type="EC" id="3.1.3.12"/>
    </reaction>
</comment>
<keyword evidence="6" id="KW-0346">Stress response</keyword>
<organism evidence="9 10">
    <name type="scientific">Gossypium australe</name>
    <dbReference type="NCBI Taxonomy" id="47621"/>
    <lineage>
        <taxon>Eukaryota</taxon>
        <taxon>Viridiplantae</taxon>
        <taxon>Streptophyta</taxon>
        <taxon>Embryophyta</taxon>
        <taxon>Tracheophyta</taxon>
        <taxon>Spermatophyta</taxon>
        <taxon>Magnoliopsida</taxon>
        <taxon>eudicotyledons</taxon>
        <taxon>Gunneridae</taxon>
        <taxon>Pentapetalae</taxon>
        <taxon>rosids</taxon>
        <taxon>malvids</taxon>
        <taxon>Malvales</taxon>
        <taxon>Malvaceae</taxon>
        <taxon>Malvoideae</taxon>
        <taxon>Gossypium</taxon>
    </lineage>
</organism>
<comment type="cofactor">
    <cofactor evidence="2 8">
        <name>a divalent metal cation</name>
        <dbReference type="ChEBI" id="CHEBI:60240"/>
    </cofactor>
</comment>
<dbReference type="Proteomes" id="UP000325315">
    <property type="component" value="Unassembled WGS sequence"/>
</dbReference>
<dbReference type="NCBIfam" id="TIGR01484">
    <property type="entry name" value="HAD-SF-IIB"/>
    <property type="match status" value="1"/>
</dbReference>
<accession>A0A5B6UT76</accession>
<dbReference type="PANTHER" id="PTHR43768:SF27">
    <property type="entry name" value="TREHALOSE-PHOSPHATE PHOSPHATASE A"/>
    <property type="match status" value="1"/>
</dbReference>
<dbReference type="InterPro" id="IPR023214">
    <property type="entry name" value="HAD_sf"/>
</dbReference>
<comment type="pathway">
    <text evidence="3 8">Glycan biosynthesis; trehalose biosynthesis.</text>
</comment>
<dbReference type="InterPro" id="IPR036412">
    <property type="entry name" value="HAD-like_sf"/>
</dbReference>
<evidence type="ECO:0000313" key="9">
    <source>
        <dbReference type="EMBL" id="KAA3456855.1"/>
    </source>
</evidence>
<dbReference type="InterPro" id="IPR044651">
    <property type="entry name" value="OTSB-like"/>
</dbReference>